<dbReference type="GO" id="GO:0016787">
    <property type="term" value="F:hydrolase activity"/>
    <property type="evidence" value="ECO:0007669"/>
    <property type="project" value="UniProtKB-KW"/>
</dbReference>
<evidence type="ECO:0000256" key="7">
    <source>
        <dbReference type="ARBA" id="ARBA00038093"/>
    </source>
</evidence>
<evidence type="ECO:0000256" key="3">
    <source>
        <dbReference type="ARBA" id="ARBA00022722"/>
    </source>
</evidence>
<evidence type="ECO:0000313" key="9">
    <source>
        <dbReference type="EMBL" id="MBD1392774.1"/>
    </source>
</evidence>
<dbReference type="CDD" id="cd18738">
    <property type="entry name" value="PIN_VapC4-5_FitB-like"/>
    <property type="match status" value="1"/>
</dbReference>
<dbReference type="Pfam" id="PF01850">
    <property type="entry name" value="PIN"/>
    <property type="match status" value="1"/>
</dbReference>
<keyword evidence="2" id="KW-1277">Toxin-antitoxin system</keyword>
<dbReference type="EMBL" id="JACWMX010000002">
    <property type="protein sequence ID" value="MBD1392774.1"/>
    <property type="molecule type" value="Genomic_DNA"/>
</dbReference>
<dbReference type="RefSeq" id="WP_224746217.1">
    <property type="nucleotide sequence ID" value="NZ_JACWMX010000002.1"/>
</dbReference>
<keyword evidence="6" id="KW-0460">Magnesium</keyword>
<dbReference type="Gene3D" id="3.40.50.1010">
    <property type="entry name" value="5'-nuclease"/>
    <property type="match status" value="1"/>
</dbReference>
<keyword evidence="5" id="KW-0378">Hydrolase</keyword>
<dbReference type="PANTHER" id="PTHR33653">
    <property type="entry name" value="RIBONUCLEASE VAPC2"/>
    <property type="match status" value="1"/>
</dbReference>
<sequence length="130" mass="14882">MKSVYLWDTNTVIYFLQHQFSALAEQKIDELVKTNAAVISVITEIELLSWRSSNEEDIITIKTFLWSSYIYPLDNDVKQKTIEIRKQFKLKLPDAIIAATALVYGKTLITRNVSDFGKIPGIKLLNPFAD</sequence>
<dbReference type="PANTHER" id="PTHR33653:SF1">
    <property type="entry name" value="RIBONUCLEASE VAPC2"/>
    <property type="match status" value="1"/>
</dbReference>
<dbReference type="InterPro" id="IPR002716">
    <property type="entry name" value="PIN_dom"/>
</dbReference>
<dbReference type="SUPFAM" id="SSF88723">
    <property type="entry name" value="PIN domain-like"/>
    <property type="match status" value="1"/>
</dbReference>
<comment type="similarity">
    <text evidence="7">Belongs to the PINc/VapC protein family.</text>
</comment>
<feature type="domain" description="PIN" evidence="8">
    <location>
        <begin position="6"/>
        <end position="112"/>
    </location>
</feature>
<dbReference type="AlphaFoldDB" id="A0A926NIL7"/>
<proteinExistence type="inferred from homology"/>
<evidence type="ECO:0000313" key="10">
    <source>
        <dbReference type="Proteomes" id="UP000619078"/>
    </source>
</evidence>
<protein>
    <submittedName>
        <fullName evidence="9">Type II toxin-antitoxin system VapC family toxin</fullName>
    </submittedName>
</protein>
<dbReference type="Proteomes" id="UP000619078">
    <property type="component" value="Unassembled WGS sequence"/>
</dbReference>
<keyword evidence="4" id="KW-0479">Metal-binding</keyword>
<keyword evidence="10" id="KW-1185">Reference proteome</keyword>
<evidence type="ECO:0000259" key="8">
    <source>
        <dbReference type="Pfam" id="PF01850"/>
    </source>
</evidence>
<organism evidence="9 10">
    <name type="scientific">Mucilaginibacter glaciei</name>
    <dbReference type="NCBI Taxonomy" id="2772109"/>
    <lineage>
        <taxon>Bacteria</taxon>
        <taxon>Pseudomonadati</taxon>
        <taxon>Bacteroidota</taxon>
        <taxon>Sphingobacteriia</taxon>
        <taxon>Sphingobacteriales</taxon>
        <taxon>Sphingobacteriaceae</taxon>
        <taxon>Mucilaginibacter</taxon>
    </lineage>
</organism>
<evidence type="ECO:0000256" key="6">
    <source>
        <dbReference type="ARBA" id="ARBA00022842"/>
    </source>
</evidence>
<accession>A0A926NIL7</accession>
<evidence type="ECO:0000256" key="5">
    <source>
        <dbReference type="ARBA" id="ARBA00022801"/>
    </source>
</evidence>
<dbReference type="InterPro" id="IPR050556">
    <property type="entry name" value="Type_II_TA_system_RNase"/>
</dbReference>
<dbReference type="InterPro" id="IPR029060">
    <property type="entry name" value="PIN-like_dom_sf"/>
</dbReference>
<evidence type="ECO:0000256" key="1">
    <source>
        <dbReference type="ARBA" id="ARBA00001946"/>
    </source>
</evidence>
<name>A0A926NIL7_9SPHI</name>
<comment type="caution">
    <text evidence="9">The sequence shown here is derived from an EMBL/GenBank/DDBJ whole genome shotgun (WGS) entry which is preliminary data.</text>
</comment>
<dbReference type="GO" id="GO:0004518">
    <property type="term" value="F:nuclease activity"/>
    <property type="evidence" value="ECO:0007669"/>
    <property type="project" value="UniProtKB-KW"/>
</dbReference>
<gene>
    <name evidence="9" type="ORF">IDJ76_06670</name>
</gene>
<evidence type="ECO:0000256" key="4">
    <source>
        <dbReference type="ARBA" id="ARBA00022723"/>
    </source>
</evidence>
<reference evidence="9" key="1">
    <citation type="submission" date="2020-09" db="EMBL/GenBank/DDBJ databases">
        <title>Novel species of Mucilaginibacter isolated from a glacier on the Tibetan Plateau.</title>
        <authorList>
            <person name="Liu Q."/>
            <person name="Xin Y.-H."/>
        </authorList>
    </citation>
    <scope>NUCLEOTIDE SEQUENCE</scope>
    <source>
        <strain evidence="9">ZB1P21</strain>
    </source>
</reference>
<comment type="cofactor">
    <cofactor evidence="1">
        <name>Mg(2+)</name>
        <dbReference type="ChEBI" id="CHEBI:18420"/>
    </cofactor>
</comment>
<evidence type="ECO:0000256" key="2">
    <source>
        <dbReference type="ARBA" id="ARBA00022649"/>
    </source>
</evidence>
<dbReference type="GO" id="GO:0046872">
    <property type="term" value="F:metal ion binding"/>
    <property type="evidence" value="ECO:0007669"/>
    <property type="project" value="UniProtKB-KW"/>
</dbReference>
<keyword evidence="3" id="KW-0540">Nuclease</keyword>